<proteinExistence type="predicted"/>
<organism evidence="7 8">
    <name type="scientific">Myotis brandtii</name>
    <name type="common">Brandt's bat</name>
    <dbReference type="NCBI Taxonomy" id="109478"/>
    <lineage>
        <taxon>Eukaryota</taxon>
        <taxon>Metazoa</taxon>
        <taxon>Chordata</taxon>
        <taxon>Craniata</taxon>
        <taxon>Vertebrata</taxon>
        <taxon>Euteleostomi</taxon>
        <taxon>Mammalia</taxon>
        <taxon>Eutheria</taxon>
        <taxon>Laurasiatheria</taxon>
        <taxon>Chiroptera</taxon>
        <taxon>Yangochiroptera</taxon>
        <taxon>Vespertilionidae</taxon>
        <taxon>Myotis</taxon>
    </lineage>
</organism>
<sequence length="137" mass="15029">MTHQPKATELDGKRWQLRNLLLKELAQKAKEVQPRDMVATVEGWLYRLNAVLPEPQVSIPDVVIWLMAKEQRVAYAQVPAHSVLFSPTGALHCGKFCGKTQTLLLQAPSSQQSGHTGLPHTCLPSALLPSRGPSCAL</sequence>
<evidence type="ECO:0000256" key="5">
    <source>
        <dbReference type="ARBA" id="ARBA00023136"/>
    </source>
</evidence>
<evidence type="ECO:0000256" key="4">
    <source>
        <dbReference type="ARBA" id="ARBA00022989"/>
    </source>
</evidence>
<feature type="domain" description="Ferlin B-domain" evidence="6">
    <location>
        <begin position="55"/>
        <end position="118"/>
    </location>
</feature>
<dbReference type="InterPro" id="IPR012561">
    <property type="entry name" value="Ferlin_B-domain"/>
</dbReference>
<dbReference type="PANTHER" id="PTHR12546">
    <property type="entry name" value="FER-1-LIKE"/>
    <property type="match status" value="1"/>
</dbReference>
<dbReference type="Pfam" id="PF08150">
    <property type="entry name" value="FerB"/>
    <property type="match status" value="1"/>
</dbReference>
<keyword evidence="4" id="KW-1133">Transmembrane helix</keyword>
<evidence type="ECO:0000256" key="1">
    <source>
        <dbReference type="ARBA" id="ARBA00004370"/>
    </source>
</evidence>
<keyword evidence="5" id="KW-0472">Membrane</keyword>
<dbReference type="EMBL" id="KE161758">
    <property type="protein sequence ID" value="EPQ05239.1"/>
    <property type="molecule type" value="Genomic_DNA"/>
</dbReference>
<comment type="subcellular location">
    <subcellularLocation>
        <location evidence="1">Membrane</location>
    </subcellularLocation>
</comment>
<dbReference type="AlphaFoldDB" id="S7MLY0"/>
<evidence type="ECO:0000256" key="2">
    <source>
        <dbReference type="ARBA" id="ARBA00022692"/>
    </source>
</evidence>
<dbReference type="GO" id="GO:0061025">
    <property type="term" value="P:membrane fusion"/>
    <property type="evidence" value="ECO:0007669"/>
    <property type="project" value="TreeGrafter"/>
</dbReference>
<evidence type="ECO:0000313" key="8">
    <source>
        <dbReference type="Proteomes" id="UP000052978"/>
    </source>
</evidence>
<dbReference type="InterPro" id="IPR037721">
    <property type="entry name" value="Ferlin"/>
</dbReference>
<evidence type="ECO:0000259" key="6">
    <source>
        <dbReference type="SMART" id="SM01201"/>
    </source>
</evidence>
<gene>
    <name evidence="7" type="ORF">D623_10013675</name>
</gene>
<reference evidence="7 8" key="1">
    <citation type="journal article" date="2013" name="Nat. Commun.">
        <title>Genome analysis reveals insights into physiology and longevity of the Brandt's bat Myotis brandtii.</title>
        <authorList>
            <person name="Seim I."/>
            <person name="Fang X."/>
            <person name="Xiong Z."/>
            <person name="Lobanov A.V."/>
            <person name="Huang Z."/>
            <person name="Ma S."/>
            <person name="Feng Y."/>
            <person name="Turanov A.A."/>
            <person name="Zhu Y."/>
            <person name="Lenz T.L."/>
            <person name="Gerashchenko M.V."/>
            <person name="Fan D."/>
            <person name="Hee Yim S."/>
            <person name="Yao X."/>
            <person name="Jordan D."/>
            <person name="Xiong Y."/>
            <person name="Ma Y."/>
            <person name="Lyapunov A.N."/>
            <person name="Chen G."/>
            <person name="Kulakova O.I."/>
            <person name="Sun Y."/>
            <person name="Lee S.G."/>
            <person name="Bronson R.T."/>
            <person name="Moskalev A.A."/>
            <person name="Sunyaev S.R."/>
            <person name="Zhang G."/>
            <person name="Krogh A."/>
            <person name="Wang J."/>
            <person name="Gladyshev V.N."/>
        </authorList>
    </citation>
    <scope>NUCLEOTIDE SEQUENCE [LARGE SCALE GENOMIC DNA]</scope>
</reference>
<keyword evidence="8" id="KW-1185">Reference proteome</keyword>
<protein>
    <submittedName>
        <fullName evidence="7">Fer-1-like protein 5</fullName>
    </submittedName>
</protein>
<accession>S7MLY0</accession>
<keyword evidence="2" id="KW-0812">Transmembrane</keyword>
<dbReference type="GO" id="GO:0016020">
    <property type="term" value="C:membrane"/>
    <property type="evidence" value="ECO:0007669"/>
    <property type="project" value="UniProtKB-SubCell"/>
</dbReference>
<keyword evidence="3" id="KW-0677">Repeat</keyword>
<dbReference type="GO" id="GO:0007009">
    <property type="term" value="P:plasma membrane organization"/>
    <property type="evidence" value="ECO:0007669"/>
    <property type="project" value="TreeGrafter"/>
</dbReference>
<name>S7MLY0_MYOBR</name>
<evidence type="ECO:0000256" key="3">
    <source>
        <dbReference type="ARBA" id="ARBA00022737"/>
    </source>
</evidence>
<evidence type="ECO:0000313" key="7">
    <source>
        <dbReference type="EMBL" id="EPQ05239.1"/>
    </source>
</evidence>
<dbReference type="Proteomes" id="UP000052978">
    <property type="component" value="Unassembled WGS sequence"/>
</dbReference>
<dbReference type="SMART" id="SM01201">
    <property type="entry name" value="FerB"/>
    <property type="match status" value="1"/>
</dbReference>
<dbReference type="PANTHER" id="PTHR12546:SF34">
    <property type="entry name" value="FER-1-LIKE PROTEIN 5"/>
    <property type="match status" value="1"/>
</dbReference>